<proteinExistence type="predicted"/>
<accession>A0ABS3RC94</accession>
<comment type="subcellular location">
    <subcellularLocation>
        <location evidence="1">Cell membrane</location>
        <topology evidence="1">Multi-pass membrane protein</topology>
    </subcellularLocation>
</comment>
<dbReference type="PROSITE" id="PS50850">
    <property type="entry name" value="MFS"/>
    <property type="match status" value="1"/>
</dbReference>
<feature type="transmembrane region" description="Helical" evidence="6">
    <location>
        <begin position="406"/>
        <end position="428"/>
    </location>
</feature>
<keyword evidence="4 6" id="KW-0472">Membrane</keyword>
<name>A0ABS3RC94_9ACTN</name>
<dbReference type="Gene3D" id="1.20.1250.20">
    <property type="entry name" value="MFS general substrate transporter like domains"/>
    <property type="match status" value="1"/>
</dbReference>
<feature type="compositionally biased region" description="Basic and acidic residues" evidence="5">
    <location>
        <begin position="484"/>
        <end position="530"/>
    </location>
</feature>
<gene>
    <name evidence="8" type="ORF">J4557_40640</name>
</gene>
<dbReference type="PANTHER" id="PTHR23508">
    <property type="entry name" value="CARBOXYLIC ACID TRANSPORTER PROTEIN HOMOLOG"/>
    <property type="match status" value="1"/>
</dbReference>
<dbReference type="InterPro" id="IPR020846">
    <property type="entry name" value="MFS_dom"/>
</dbReference>
<reference evidence="8 9" key="1">
    <citation type="submission" date="2021-03" db="EMBL/GenBank/DDBJ databases">
        <authorList>
            <person name="Kanchanasin P."/>
            <person name="Saeng-In P."/>
            <person name="Phongsopitanun W."/>
            <person name="Yuki M."/>
            <person name="Kudo T."/>
            <person name="Ohkuma M."/>
            <person name="Tanasupawat S."/>
        </authorList>
    </citation>
    <scope>NUCLEOTIDE SEQUENCE [LARGE SCALE GENOMIC DNA]</scope>
    <source>
        <strain evidence="8 9">L46</strain>
    </source>
</reference>
<feature type="transmembrane region" description="Helical" evidence="6">
    <location>
        <begin position="99"/>
        <end position="118"/>
    </location>
</feature>
<feature type="transmembrane region" description="Helical" evidence="6">
    <location>
        <begin position="124"/>
        <end position="145"/>
    </location>
</feature>
<keyword evidence="9" id="KW-1185">Reference proteome</keyword>
<feature type="transmembrane region" description="Helical" evidence="6">
    <location>
        <begin position="440"/>
        <end position="461"/>
    </location>
</feature>
<evidence type="ECO:0000256" key="6">
    <source>
        <dbReference type="SAM" id="Phobius"/>
    </source>
</evidence>
<feature type="transmembrane region" description="Helical" evidence="6">
    <location>
        <begin position="349"/>
        <end position="368"/>
    </location>
</feature>
<dbReference type="RefSeq" id="WP_208272157.1">
    <property type="nucleotide sequence ID" value="NZ_BAAAGM010000086.1"/>
</dbReference>
<feature type="transmembrane region" description="Helical" evidence="6">
    <location>
        <begin position="374"/>
        <end position="394"/>
    </location>
</feature>
<feature type="transmembrane region" description="Helical" evidence="6">
    <location>
        <begin position="65"/>
        <end position="87"/>
    </location>
</feature>
<dbReference type="InterPro" id="IPR036259">
    <property type="entry name" value="MFS_trans_sf"/>
</dbReference>
<feature type="region of interest" description="Disordered" evidence="5">
    <location>
        <begin position="475"/>
        <end position="551"/>
    </location>
</feature>
<evidence type="ECO:0000313" key="9">
    <source>
        <dbReference type="Proteomes" id="UP000666915"/>
    </source>
</evidence>
<dbReference type="Proteomes" id="UP000666915">
    <property type="component" value="Unassembled WGS sequence"/>
</dbReference>
<dbReference type="PANTHER" id="PTHR23508:SF10">
    <property type="entry name" value="CARBOXYLIC ACID TRANSPORTER PROTEIN HOMOLOG"/>
    <property type="match status" value="1"/>
</dbReference>
<evidence type="ECO:0000256" key="3">
    <source>
        <dbReference type="ARBA" id="ARBA00022989"/>
    </source>
</evidence>
<feature type="region of interest" description="Disordered" evidence="5">
    <location>
        <begin position="609"/>
        <end position="634"/>
    </location>
</feature>
<organism evidence="8 9">
    <name type="scientific">Actinomadura nitritigenes</name>
    <dbReference type="NCBI Taxonomy" id="134602"/>
    <lineage>
        <taxon>Bacteria</taxon>
        <taxon>Bacillati</taxon>
        <taxon>Actinomycetota</taxon>
        <taxon>Actinomycetes</taxon>
        <taxon>Streptosporangiales</taxon>
        <taxon>Thermomonosporaceae</taxon>
        <taxon>Actinomadura</taxon>
    </lineage>
</organism>
<feature type="transmembrane region" description="Helical" evidence="6">
    <location>
        <begin position="279"/>
        <end position="296"/>
    </location>
</feature>
<feature type="transmembrane region" description="Helical" evidence="6">
    <location>
        <begin position="165"/>
        <end position="183"/>
    </location>
</feature>
<feature type="domain" description="Major facilitator superfamily (MFS) profile" evidence="7">
    <location>
        <begin position="30"/>
        <end position="466"/>
    </location>
</feature>
<keyword evidence="3 6" id="KW-1133">Transmembrane helix</keyword>
<evidence type="ECO:0000256" key="1">
    <source>
        <dbReference type="ARBA" id="ARBA00004651"/>
    </source>
</evidence>
<feature type="transmembrane region" description="Helical" evidence="6">
    <location>
        <begin position="316"/>
        <end position="337"/>
    </location>
</feature>
<evidence type="ECO:0000256" key="5">
    <source>
        <dbReference type="SAM" id="MobiDB-lite"/>
    </source>
</evidence>
<dbReference type="InterPro" id="IPR005828">
    <property type="entry name" value="MFS_sugar_transport-like"/>
</dbReference>
<evidence type="ECO:0000313" key="8">
    <source>
        <dbReference type="EMBL" id="MBO2443849.1"/>
    </source>
</evidence>
<feature type="transmembrane region" description="Helical" evidence="6">
    <location>
        <begin position="30"/>
        <end position="53"/>
    </location>
</feature>
<keyword evidence="2 6" id="KW-0812">Transmembrane</keyword>
<comment type="caution">
    <text evidence="8">The sequence shown here is derived from an EMBL/GenBank/DDBJ whole genome shotgun (WGS) entry which is preliminary data.</text>
</comment>
<dbReference type="Pfam" id="PF00083">
    <property type="entry name" value="Sugar_tr"/>
    <property type="match status" value="1"/>
</dbReference>
<sequence length="634" mass="68530">MSDAAEPGTIRTRIPARLDRLPWSRFHWRIVIGLGTVWILDGLEVTVVGAIAARMTQSDSGIDVTSADIGTAAALYVTGACLGALLFGQLTDRLGRKKLFIATLGLYLVATVATAFATDAWYLFLFRFLTGAGIGGEYAAINSAIDELIPARNRGQVDLAINGSYWLGAAIGSLGTVVLLNTALLAPDLGWRLAFGIGGILGLAIMVVRRNVPESPRWLFIHGREKEAERIVDGIEAEVAAETRRPLRPPGESITVRQRRAISFREIARVTLARYPNRTVLGLALFVGQAFMYNAVTFDLGTILSGFFNVGSGTVPYFMAAFALGNLLGPLTLGRLFDTVGRKPMITATYLGSAVLIGLTAALLLIHALTATTFIVLVCLSFFVASAGASSAYLTVSEIFPMETRALAIALFYAVGTAVGGITGPALFGQFIHSGRTGLLALGFLIGAVAMVMGGVAELIFGVRAEQQSLENIARPLTAEEADREPAEQQALRRAERERDLSPEDRRRADERDLRVRERSSRNHDRETAGLRRLRPGPARSSSYSPGMIGNAGTASRWNAVSNQELDREIDDIAQTVEKRGTCSKDELAERVGARTWGPGRFSHALAQATREGRTRRLHRGVYRSGSGSDRERR</sequence>
<evidence type="ECO:0000259" key="7">
    <source>
        <dbReference type="PROSITE" id="PS50850"/>
    </source>
</evidence>
<evidence type="ECO:0000256" key="2">
    <source>
        <dbReference type="ARBA" id="ARBA00022692"/>
    </source>
</evidence>
<feature type="transmembrane region" description="Helical" evidence="6">
    <location>
        <begin position="189"/>
        <end position="208"/>
    </location>
</feature>
<evidence type="ECO:0000256" key="4">
    <source>
        <dbReference type="ARBA" id="ARBA00023136"/>
    </source>
</evidence>
<dbReference type="SUPFAM" id="SSF103473">
    <property type="entry name" value="MFS general substrate transporter"/>
    <property type="match status" value="1"/>
</dbReference>
<dbReference type="CDD" id="cd17316">
    <property type="entry name" value="MFS_SV2_like"/>
    <property type="match status" value="1"/>
</dbReference>
<dbReference type="EMBL" id="JAGEOK010000037">
    <property type="protein sequence ID" value="MBO2443849.1"/>
    <property type="molecule type" value="Genomic_DNA"/>
</dbReference>
<protein>
    <submittedName>
        <fullName evidence="8">MFS transporter</fullName>
    </submittedName>
</protein>